<gene>
    <name evidence="1" type="ordered locus">Aeqsu_1889</name>
</gene>
<dbReference type="PATRIC" id="fig|746697.3.peg.1923"/>
<evidence type="ECO:0000313" key="1">
    <source>
        <dbReference type="EMBL" id="AFL81364.1"/>
    </source>
</evidence>
<dbReference type="KEGG" id="asl:Aeqsu_1889"/>
<dbReference type="Pfam" id="PF07606">
    <property type="entry name" value="DUF1569"/>
    <property type="match status" value="1"/>
</dbReference>
<dbReference type="HOGENOM" id="CLU_142853_0_0_10"/>
<dbReference type="Gene3D" id="1.20.120.450">
    <property type="entry name" value="dinb family like domain"/>
    <property type="match status" value="1"/>
</dbReference>
<dbReference type="Proteomes" id="UP000006049">
    <property type="component" value="Chromosome"/>
</dbReference>
<dbReference type="InterPro" id="IPR011463">
    <property type="entry name" value="DUF1569"/>
</dbReference>
<evidence type="ECO:0008006" key="3">
    <source>
        <dbReference type="Google" id="ProtNLM"/>
    </source>
</evidence>
<accession>I3YWJ6</accession>
<dbReference type="EMBL" id="CP003280">
    <property type="protein sequence ID" value="AFL81364.1"/>
    <property type="molecule type" value="Genomic_DNA"/>
</dbReference>
<dbReference type="STRING" id="746697.Aeqsu_1889"/>
<reference evidence="1 2" key="1">
    <citation type="submission" date="2012-06" db="EMBL/GenBank/DDBJ databases">
        <title>The complete genome of Aequorivita sublithincola DSM 14238.</title>
        <authorList>
            <consortium name="US DOE Joint Genome Institute (JGI-PGF)"/>
            <person name="Lucas S."/>
            <person name="Copeland A."/>
            <person name="Lapidus A."/>
            <person name="Goodwin L."/>
            <person name="Pitluck S."/>
            <person name="Peters L."/>
            <person name="Munk A.C.C."/>
            <person name="Kyrpides N."/>
            <person name="Mavromatis K."/>
            <person name="Pagani I."/>
            <person name="Ivanova N."/>
            <person name="Ovchinnikova G."/>
            <person name="Zeytun A."/>
            <person name="Detter J.C."/>
            <person name="Han C."/>
            <person name="Land M."/>
            <person name="Hauser L."/>
            <person name="Markowitz V."/>
            <person name="Cheng J.-F."/>
            <person name="Hugenholtz P."/>
            <person name="Woyke T."/>
            <person name="Wu D."/>
            <person name="Tindall B."/>
            <person name="Faehnrich R."/>
            <person name="Brambilla E."/>
            <person name="Klenk H.-P."/>
            <person name="Eisen J.A."/>
        </authorList>
    </citation>
    <scope>NUCLEOTIDE SEQUENCE [LARGE SCALE GENOMIC DNA]</scope>
    <source>
        <strain evidence="2">DSM 14238 / LMG 21431 / ACAM 643 / 9-3</strain>
    </source>
</reference>
<dbReference type="AlphaFoldDB" id="I3YWJ6"/>
<dbReference type="eggNOG" id="ENOG502ZRUR">
    <property type="taxonomic scope" value="Bacteria"/>
</dbReference>
<name>I3YWJ6_AEQSU</name>
<proteinExistence type="predicted"/>
<evidence type="ECO:0000313" key="2">
    <source>
        <dbReference type="Proteomes" id="UP000006049"/>
    </source>
</evidence>
<keyword evidence="2" id="KW-1185">Reference proteome</keyword>
<dbReference type="InterPro" id="IPR034660">
    <property type="entry name" value="DinB/YfiT-like"/>
</dbReference>
<sequence>MTSITNLLKMKSLFDTEALSDTRNRLNNLSESSEKQWGKMTAGQMLHHCQGPFNIMLEKVDYGLKPNFLAKLFFKKMFYNDTPYRKNLPTAKFLKEADPRDFNTEKQKLNELLDEFESQRNREEWKAHPGFGYFTKQQWGQMQYKHLDHHFRQFGV</sequence>
<protein>
    <recommendedName>
        <fullName evidence="3">DUF1569 domain-containing protein</fullName>
    </recommendedName>
</protein>
<organism evidence="1 2">
    <name type="scientific">Aequorivita sublithincola (strain DSM 14238 / LMG 21431 / ACAM 643 / 9-3)</name>
    <dbReference type="NCBI Taxonomy" id="746697"/>
    <lineage>
        <taxon>Bacteria</taxon>
        <taxon>Pseudomonadati</taxon>
        <taxon>Bacteroidota</taxon>
        <taxon>Flavobacteriia</taxon>
        <taxon>Flavobacteriales</taxon>
        <taxon>Flavobacteriaceae</taxon>
        <taxon>Aequorivita</taxon>
    </lineage>
</organism>